<proteinExistence type="predicted"/>
<organism evidence="1 2">
    <name type="scientific">Paramuricea clavata</name>
    <name type="common">Red gorgonian</name>
    <name type="synonym">Violescent sea-whip</name>
    <dbReference type="NCBI Taxonomy" id="317549"/>
    <lineage>
        <taxon>Eukaryota</taxon>
        <taxon>Metazoa</taxon>
        <taxon>Cnidaria</taxon>
        <taxon>Anthozoa</taxon>
        <taxon>Octocorallia</taxon>
        <taxon>Malacalcyonacea</taxon>
        <taxon>Plexauridae</taxon>
        <taxon>Paramuricea</taxon>
    </lineage>
</organism>
<name>A0A7D9IBT9_PARCT</name>
<accession>A0A7D9IBT9</accession>
<evidence type="ECO:0000313" key="2">
    <source>
        <dbReference type="Proteomes" id="UP001152795"/>
    </source>
</evidence>
<evidence type="ECO:0000313" key="1">
    <source>
        <dbReference type="EMBL" id="CAB4003852.1"/>
    </source>
</evidence>
<keyword evidence="2" id="KW-1185">Reference proteome</keyword>
<reference evidence="1" key="1">
    <citation type="submission" date="2020-04" db="EMBL/GenBank/DDBJ databases">
        <authorList>
            <person name="Alioto T."/>
            <person name="Alioto T."/>
            <person name="Gomez Garrido J."/>
        </authorList>
    </citation>
    <scope>NUCLEOTIDE SEQUENCE</scope>
    <source>
        <strain evidence="1">A484AB</strain>
    </source>
</reference>
<sequence>MDECLSFTDHTQNLTSKLMGSLCQISRVQHLFDKKTLISIINSLVFSKLYYCSTVWAGTFKENIRKLQLVQNFAARIISGKRNLTIFHPQLKTLDGYQSRTC</sequence>
<dbReference type="AlphaFoldDB" id="A0A7D9IBT9"/>
<protein>
    <submittedName>
        <fullName evidence="1">Uncharacterized protein</fullName>
    </submittedName>
</protein>
<dbReference type="OrthoDB" id="3230070at2759"/>
<gene>
    <name evidence="1" type="ORF">PACLA_8A039229</name>
</gene>
<dbReference type="EMBL" id="CACRXK020004743">
    <property type="protein sequence ID" value="CAB4003852.1"/>
    <property type="molecule type" value="Genomic_DNA"/>
</dbReference>
<dbReference type="Proteomes" id="UP001152795">
    <property type="component" value="Unassembled WGS sequence"/>
</dbReference>
<comment type="caution">
    <text evidence="1">The sequence shown here is derived from an EMBL/GenBank/DDBJ whole genome shotgun (WGS) entry which is preliminary data.</text>
</comment>